<proteinExistence type="predicted"/>
<evidence type="ECO:0000313" key="5">
    <source>
        <dbReference type="Proteomes" id="UP000887565"/>
    </source>
</evidence>
<keyword evidence="5" id="KW-1185">Reference proteome</keyword>
<feature type="signal peptide" evidence="3">
    <location>
        <begin position="1"/>
        <end position="26"/>
    </location>
</feature>
<keyword evidence="2" id="KW-0472">Membrane</keyword>
<feature type="domain" description="CX" evidence="4">
    <location>
        <begin position="92"/>
        <end position="150"/>
    </location>
</feature>
<feature type="region of interest" description="Disordered" evidence="1">
    <location>
        <begin position="266"/>
        <end position="318"/>
    </location>
</feature>
<dbReference type="InterPro" id="IPR002619">
    <property type="entry name" value="CX"/>
</dbReference>
<dbReference type="Proteomes" id="UP000887565">
    <property type="component" value="Unplaced"/>
</dbReference>
<dbReference type="AlphaFoldDB" id="A0A915HPZ7"/>
<evidence type="ECO:0000259" key="4">
    <source>
        <dbReference type="Pfam" id="PF01705"/>
    </source>
</evidence>
<keyword evidence="3" id="KW-0732">Signal</keyword>
<evidence type="ECO:0000313" key="6">
    <source>
        <dbReference type="WBParaSite" id="nRc.2.0.1.t03794-RA"/>
    </source>
</evidence>
<name>A0A915HPZ7_ROMCU</name>
<evidence type="ECO:0000256" key="3">
    <source>
        <dbReference type="SAM" id="SignalP"/>
    </source>
</evidence>
<feature type="transmembrane region" description="Helical" evidence="2">
    <location>
        <begin position="157"/>
        <end position="185"/>
    </location>
</feature>
<evidence type="ECO:0000256" key="1">
    <source>
        <dbReference type="SAM" id="MobiDB-lite"/>
    </source>
</evidence>
<dbReference type="Pfam" id="PF01705">
    <property type="entry name" value="CX"/>
    <property type="match status" value="1"/>
</dbReference>
<feature type="chain" id="PRO_5038030870" evidence="3">
    <location>
        <begin position="27"/>
        <end position="318"/>
    </location>
</feature>
<accession>A0A915HPZ7</accession>
<evidence type="ECO:0000256" key="2">
    <source>
        <dbReference type="SAM" id="Phobius"/>
    </source>
</evidence>
<sequence>MLLICTMISFVYIFSTFVLLTDFSDCNYSSETTNNRLIVEDSSTVGNFADSGLIHLYQDIERIVRDLGGSTEGTPPLRYVSDSTRVSFNRTYFYDMDKFIKVDPNASICVYSIGVNDAYFNLVANDGRAIRKILYECPLGQNCCYGLICCDELVLAWWQIVLVVTGIIFGSIICCWFALCIPAHFCTPNREKTMETPDFHMSEMSTVSLSKYEANSKVLQQGAGRRDDDALFSLIANLKKADRKLMIEYKEQAAAAFPVASETKKFKSDLTPPTTTTSPSSHDAAHVKRMGSQAKYRPKLSKEASIQASLWKKSHLKT</sequence>
<reference evidence="6" key="1">
    <citation type="submission" date="2022-11" db="UniProtKB">
        <authorList>
            <consortium name="WormBaseParasite"/>
        </authorList>
    </citation>
    <scope>IDENTIFICATION</scope>
</reference>
<keyword evidence="2" id="KW-1133">Transmembrane helix</keyword>
<keyword evidence="2" id="KW-0812">Transmembrane</keyword>
<organism evidence="5 6">
    <name type="scientific">Romanomermis culicivorax</name>
    <name type="common">Nematode worm</name>
    <dbReference type="NCBI Taxonomy" id="13658"/>
    <lineage>
        <taxon>Eukaryota</taxon>
        <taxon>Metazoa</taxon>
        <taxon>Ecdysozoa</taxon>
        <taxon>Nematoda</taxon>
        <taxon>Enoplea</taxon>
        <taxon>Dorylaimia</taxon>
        <taxon>Mermithida</taxon>
        <taxon>Mermithoidea</taxon>
        <taxon>Mermithidae</taxon>
        <taxon>Romanomermis</taxon>
    </lineage>
</organism>
<dbReference type="WBParaSite" id="nRc.2.0.1.t03794-RA">
    <property type="protein sequence ID" value="nRc.2.0.1.t03794-RA"/>
    <property type="gene ID" value="nRc.2.0.1.g03794"/>
</dbReference>
<protein>
    <submittedName>
        <fullName evidence="6">CX domain-containing protein</fullName>
    </submittedName>
</protein>
<feature type="compositionally biased region" description="Low complexity" evidence="1">
    <location>
        <begin position="271"/>
        <end position="281"/>
    </location>
</feature>